<dbReference type="Proteomes" id="UP000002872">
    <property type="component" value="Unassembled WGS sequence"/>
</dbReference>
<keyword evidence="2" id="KW-0812">Transmembrane</keyword>
<organism evidence="3 4">
    <name type="scientific">Nematocida parisii (strain ERTm3)</name>
    <name type="common">Nematode killer fungus</name>
    <dbReference type="NCBI Taxonomy" id="935791"/>
    <lineage>
        <taxon>Eukaryota</taxon>
        <taxon>Fungi</taxon>
        <taxon>Fungi incertae sedis</taxon>
        <taxon>Microsporidia</taxon>
        <taxon>Nematocida</taxon>
    </lineage>
</organism>
<dbReference type="OrthoDB" id="10300938at2759"/>
<reference evidence="3" key="1">
    <citation type="submission" date="2011-01" db="EMBL/GenBank/DDBJ databases">
        <title>The Genome Sequence of Nematocida parisii strain ERTm3.</title>
        <authorList>
            <consortium name="The Broad Institute Genome Sequencing Platform"/>
            <consortium name="The Broad Institute Genome Sequencing Center for Infectious Disease"/>
            <person name="Cuomo C."/>
            <person name="Troemel E."/>
            <person name="Young S.K."/>
            <person name="Zeng Q."/>
            <person name="Gargeya S."/>
            <person name="Fitzgerald M."/>
            <person name="Haas B."/>
            <person name="Abouelleil A."/>
            <person name="Alvarado L."/>
            <person name="Arachchi H.M."/>
            <person name="Berlin A."/>
            <person name="Chapman S.B."/>
            <person name="Gearin G."/>
            <person name="Goldberg J."/>
            <person name="Griggs A."/>
            <person name="Gujja S."/>
            <person name="Hansen M."/>
            <person name="Heiman D."/>
            <person name="Howarth C."/>
            <person name="Larimer J."/>
            <person name="Lui A."/>
            <person name="MacDonald P.J.P."/>
            <person name="McCowen C."/>
            <person name="Montmayeur A."/>
            <person name="Murphy C."/>
            <person name="Neiman D."/>
            <person name="Pearson M."/>
            <person name="Priest M."/>
            <person name="Roberts A."/>
            <person name="Saif S."/>
            <person name="Shea T."/>
            <person name="Sisk P."/>
            <person name="Stolte C."/>
            <person name="Sykes S."/>
            <person name="Wortman J."/>
            <person name="Nusbaum C."/>
            <person name="Birren B."/>
        </authorList>
    </citation>
    <scope>NUCLEOTIDE SEQUENCE</scope>
    <source>
        <strain evidence="3">ERTm3</strain>
    </source>
</reference>
<evidence type="ECO:0000313" key="4">
    <source>
        <dbReference type="Proteomes" id="UP000002872"/>
    </source>
</evidence>
<dbReference type="EMBL" id="GL870886">
    <property type="protein sequence ID" value="EIJ87157.1"/>
    <property type="molecule type" value="Genomic_DNA"/>
</dbReference>
<feature type="transmembrane region" description="Helical" evidence="2">
    <location>
        <begin position="9"/>
        <end position="28"/>
    </location>
</feature>
<protein>
    <submittedName>
        <fullName evidence="3">Uncharacterized protein</fullName>
    </submittedName>
</protein>
<evidence type="ECO:0000313" key="3">
    <source>
        <dbReference type="EMBL" id="EIJ87157.1"/>
    </source>
</evidence>
<proteinExistence type="predicted"/>
<dbReference type="InParanoid" id="I3ED60"/>
<keyword evidence="2" id="KW-0472">Membrane</keyword>
<feature type="region of interest" description="Disordered" evidence="1">
    <location>
        <begin position="50"/>
        <end position="74"/>
    </location>
</feature>
<name>I3ED60_NEMP3</name>
<evidence type="ECO:0000256" key="2">
    <source>
        <dbReference type="SAM" id="Phobius"/>
    </source>
</evidence>
<gene>
    <name evidence="3" type="ORF">NEQG_02648</name>
</gene>
<sequence length="722" mass="82772">MKKKNTRALLLPSYIEALTILIAIWAHISCSQSKKEYTWISRGVYVRAESDEESSNSTPSPAPERDSMCSDTDNAHMSTTSRIKTIDYLSALKKNTLFNRMAAESDAFYCVEGFGQLQEEPDIAIAQEKDAFSKQNGKEIYDCFDNLTLFSFTRDRIKTPEPGIEPEGYAYIDKVFRLMDIIRSIVPKLNTCDTFFNPSVVMHMFREKDEVVIRSTRVSGKTEEKTLWEVLQACSEGIGINEDTNDSSTIDTVTITCPSHDSEIVRYALLSYFNACKAHIDRLVLVEFEFLLNKNVFDDYTLFFSIEKLLLVKTEIHISTLNLLRDCTNMRELCFDRVKFEGDPDTNLTLPYTIEKFKIHSIKAEYVNCILRGAAHCHNFREIDIGKIKYMNTDELNNIKSLENMHTFYLNDIVFNRPPDFAFLKRAHMLQELDMCRVFYSYPEEASDEEDSDEVKQNPICFNPDANAGGHSRLSANSLNGLKTLEEQNRTIGEYISPISIHVDSTLYTALGLCKIEPWKECIYTLCIELNCVLLEPFANSITVLFLLDAQQRCLSINVKSATSDDSSAALCIKQTVFPFLHLKTINEIEYVSQFKGMGENKTIDVFSEQIAEYASYNPVDRLYILSPDTLIPMNIYRIAMLNKNMPRLSEMILNNIIFTENNSTVPKSREDAINLQFYTSQIKNMHPIRFNYKLIRKENRLEFTDDIPASRSHAFTAKSSD</sequence>
<keyword evidence="2" id="KW-1133">Transmembrane helix</keyword>
<dbReference type="AlphaFoldDB" id="I3ED60"/>
<keyword evidence="4" id="KW-1185">Reference proteome</keyword>
<dbReference type="HOGENOM" id="CLU_015892_0_0_1"/>
<dbReference type="VEuPathDB" id="MicrosporidiaDB:NEQG_02648"/>
<evidence type="ECO:0000256" key="1">
    <source>
        <dbReference type="SAM" id="MobiDB-lite"/>
    </source>
</evidence>
<accession>I3ED60</accession>